<sequence length="86" mass="9479">MSPASFHRHFKQATAMSPLQYQKSLRLQEARRLLIASADAARAAYSVGYESASQFSREYARMFGCPPARDAERLRGQGALDVADAA</sequence>
<gene>
    <name evidence="4" type="ORF">MGWOODY_Smn1950</name>
</gene>
<dbReference type="AlphaFoldDB" id="A0A160TM89"/>
<accession>A0A160TM89</accession>
<dbReference type="InterPro" id="IPR018060">
    <property type="entry name" value="HTH_AraC"/>
</dbReference>
<dbReference type="PROSITE" id="PS01124">
    <property type="entry name" value="HTH_ARAC_FAMILY_2"/>
    <property type="match status" value="1"/>
</dbReference>
<organism evidence="4">
    <name type="scientific">hydrothermal vent metagenome</name>
    <dbReference type="NCBI Taxonomy" id="652676"/>
    <lineage>
        <taxon>unclassified sequences</taxon>
        <taxon>metagenomes</taxon>
        <taxon>ecological metagenomes</taxon>
    </lineage>
</organism>
<dbReference type="PANTHER" id="PTHR43436:SF1">
    <property type="entry name" value="TRANSCRIPTIONAL REGULATORY PROTEIN"/>
    <property type="match status" value="1"/>
</dbReference>
<dbReference type="Pfam" id="PF12833">
    <property type="entry name" value="HTH_18"/>
    <property type="match status" value="1"/>
</dbReference>
<dbReference type="EMBL" id="CZQE01000287">
    <property type="protein sequence ID" value="CUS45648.1"/>
    <property type="molecule type" value="Genomic_DNA"/>
</dbReference>
<dbReference type="Gene3D" id="1.10.10.60">
    <property type="entry name" value="Homeodomain-like"/>
    <property type="match status" value="2"/>
</dbReference>
<name>A0A160TM89_9ZZZZ</name>
<dbReference type="PANTHER" id="PTHR43436">
    <property type="entry name" value="ARAC-FAMILY TRANSCRIPTIONAL REGULATOR"/>
    <property type="match status" value="1"/>
</dbReference>
<evidence type="ECO:0000313" key="4">
    <source>
        <dbReference type="EMBL" id="CUS45648.1"/>
    </source>
</evidence>
<evidence type="ECO:0000259" key="3">
    <source>
        <dbReference type="PROSITE" id="PS01124"/>
    </source>
</evidence>
<dbReference type="InterPro" id="IPR009057">
    <property type="entry name" value="Homeodomain-like_sf"/>
</dbReference>
<evidence type="ECO:0000256" key="2">
    <source>
        <dbReference type="ARBA" id="ARBA00023163"/>
    </source>
</evidence>
<reference evidence="4" key="1">
    <citation type="submission" date="2015-10" db="EMBL/GenBank/DDBJ databases">
        <authorList>
            <person name="Gilbert D.G."/>
        </authorList>
    </citation>
    <scope>NUCLEOTIDE SEQUENCE</scope>
</reference>
<dbReference type="GO" id="GO:0043565">
    <property type="term" value="F:sequence-specific DNA binding"/>
    <property type="evidence" value="ECO:0007669"/>
    <property type="project" value="InterPro"/>
</dbReference>
<feature type="domain" description="HTH araC/xylS-type" evidence="3">
    <location>
        <begin position="1"/>
        <end position="73"/>
    </location>
</feature>
<protein>
    <submittedName>
        <fullName evidence="4">Hypothetical transcriptional regulator YqhC</fullName>
    </submittedName>
</protein>
<dbReference type="GO" id="GO:0003700">
    <property type="term" value="F:DNA-binding transcription factor activity"/>
    <property type="evidence" value="ECO:0007669"/>
    <property type="project" value="InterPro"/>
</dbReference>
<dbReference type="SMART" id="SM00342">
    <property type="entry name" value="HTH_ARAC"/>
    <property type="match status" value="1"/>
</dbReference>
<keyword evidence="2" id="KW-0804">Transcription</keyword>
<evidence type="ECO:0000256" key="1">
    <source>
        <dbReference type="ARBA" id="ARBA00023015"/>
    </source>
</evidence>
<dbReference type="SUPFAM" id="SSF46689">
    <property type="entry name" value="Homeodomain-like"/>
    <property type="match status" value="1"/>
</dbReference>
<proteinExistence type="predicted"/>
<keyword evidence="1" id="KW-0805">Transcription regulation</keyword>